<sequence length="410" mass="46049">MHRHRKRASAAWACQGILLLLVTTLLSTLLLWSRGRGLSRPATTSQDVLPKARNIGVHSVLTASQNKTNSNGEAGPEFSLWSSEEETRRWKACYQRRPEWPEPPPQDQSSGYLHVALSGGLNQMRVGLCDAVVVARVLNATLVVPHFDKDSWWDDHSSLEEVFDVDHLIEALQADVRIVKAVPDALATAKVTSKLYPRKSTPQFYVEHALPLLRSKGQLELRKFDFRLADRIDEDLQKLRCRVNFHALRFTPTLETIGRRLVSAVSKDRKPFVALHLRFEPDMLAFSGCDYGLGAEAEAELTALRARWKNLPQDMDPDHQRRHGHCVLTPEERLVPILRLLCLVRREKRPQNASTRTISGCMAAASRVWSRLEGRSKPSVTRATLLCTLLLAPSSEAKSPSNPCEKGSPT</sequence>
<evidence type="ECO:0000313" key="6">
    <source>
        <dbReference type="EMBL" id="GAQ81683.1"/>
    </source>
</evidence>
<accession>A0A1Y1HU74</accession>
<dbReference type="PANTHER" id="PTHR31818:SF1">
    <property type="entry name" value="O-FUCOSYLTRANSFERASE 16"/>
    <property type="match status" value="1"/>
</dbReference>
<keyword evidence="3" id="KW-0294">Fucose metabolism</keyword>
<evidence type="ECO:0000313" key="7">
    <source>
        <dbReference type="Proteomes" id="UP000054558"/>
    </source>
</evidence>
<dbReference type="InterPro" id="IPR019378">
    <property type="entry name" value="GDP-Fuc_O-FucTrfase"/>
</dbReference>
<dbReference type="AlphaFoldDB" id="A0A1Y1HU74"/>
<dbReference type="GO" id="GO:0016757">
    <property type="term" value="F:glycosyltransferase activity"/>
    <property type="evidence" value="ECO:0007669"/>
    <property type="project" value="UniProtKB-KW"/>
</dbReference>
<comment type="similarity">
    <text evidence="1">Belongs to the glycosyltransferase GT106 family.</text>
</comment>
<dbReference type="PANTHER" id="PTHR31818">
    <property type="entry name" value="O-FUCOSYLTRANSFERASE 16"/>
    <property type="match status" value="1"/>
</dbReference>
<keyword evidence="6" id="KW-0328">Glycosyltransferase</keyword>
<keyword evidence="4" id="KW-0119">Carbohydrate metabolism</keyword>
<dbReference type="GO" id="GO:0006004">
    <property type="term" value="P:fucose metabolic process"/>
    <property type="evidence" value="ECO:0007669"/>
    <property type="project" value="UniProtKB-KW"/>
</dbReference>
<dbReference type="Proteomes" id="UP000054558">
    <property type="component" value="Unassembled WGS sequence"/>
</dbReference>
<protein>
    <recommendedName>
        <fullName evidence="5">O-fucosyltransferase family protein</fullName>
    </recommendedName>
</protein>
<proteinExistence type="inferred from homology"/>
<dbReference type="EMBL" id="DF237036">
    <property type="protein sequence ID" value="GAQ81683.1"/>
    <property type="molecule type" value="Genomic_DNA"/>
</dbReference>
<dbReference type="STRING" id="105231.A0A1Y1HU74"/>
<evidence type="ECO:0000256" key="4">
    <source>
        <dbReference type="ARBA" id="ARBA00023277"/>
    </source>
</evidence>
<dbReference type="OMA" id="LYEPHRK"/>
<evidence type="ECO:0000256" key="5">
    <source>
        <dbReference type="ARBA" id="ARBA00030350"/>
    </source>
</evidence>
<organism evidence="6 7">
    <name type="scientific">Klebsormidium nitens</name>
    <name type="common">Green alga</name>
    <name type="synonym">Ulothrix nitens</name>
    <dbReference type="NCBI Taxonomy" id="105231"/>
    <lineage>
        <taxon>Eukaryota</taxon>
        <taxon>Viridiplantae</taxon>
        <taxon>Streptophyta</taxon>
        <taxon>Klebsormidiophyceae</taxon>
        <taxon>Klebsormidiales</taxon>
        <taxon>Klebsormidiaceae</taxon>
        <taxon>Klebsormidium</taxon>
    </lineage>
</organism>
<keyword evidence="7" id="KW-1185">Reference proteome</keyword>
<gene>
    <name evidence="6" type="ORF">KFL_000870190</name>
</gene>
<evidence type="ECO:0000256" key="2">
    <source>
        <dbReference type="ARBA" id="ARBA00022679"/>
    </source>
</evidence>
<evidence type="ECO:0000256" key="1">
    <source>
        <dbReference type="ARBA" id="ARBA00007737"/>
    </source>
</evidence>
<name>A0A1Y1HU74_KLENI</name>
<dbReference type="Pfam" id="PF10250">
    <property type="entry name" value="O-FucT"/>
    <property type="match status" value="1"/>
</dbReference>
<keyword evidence="2 6" id="KW-0808">Transferase</keyword>
<dbReference type="OrthoDB" id="1882547at2759"/>
<evidence type="ECO:0000256" key="3">
    <source>
        <dbReference type="ARBA" id="ARBA00023253"/>
    </source>
</evidence>
<reference evidence="6 7" key="1">
    <citation type="journal article" date="2014" name="Nat. Commun.">
        <title>Klebsormidium flaccidum genome reveals primary factors for plant terrestrial adaptation.</title>
        <authorList>
            <person name="Hori K."/>
            <person name="Maruyama F."/>
            <person name="Fujisawa T."/>
            <person name="Togashi T."/>
            <person name="Yamamoto N."/>
            <person name="Seo M."/>
            <person name="Sato S."/>
            <person name="Yamada T."/>
            <person name="Mori H."/>
            <person name="Tajima N."/>
            <person name="Moriyama T."/>
            <person name="Ikeuchi M."/>
            <person name="Watanabe M."/>
            <person name="Wada H."/>
            <person name="Kobayashi K."/>
            <person name="Saito M."/>
            <person name="Masuda T."/>
            <person name="Sasaki-Sekimoto Y."/>
            <person name="Mashiguchi K."/>
            <person name="Awai K."/>
            <person name="Shimojima M."/>
            <person name="Masuda S."/>
            <person name="Iwai M."/>
            <person name="Nobusawa T."/>
            <person name="Narise T."/>
            <person name="Kondo S."/>
            <person name="Saito H."/>
            <person name="Sato R."/>
            <person name="Murakawa M."/>
            <person name="Ihara Y."/>
            <person name="Oshima-Yamada Y."/>
            <person name="Ohtaka K."/>
            <person name="Satoh M."/>
            <person name="Sonobe K."/>
            <person name="Ishii M."/>
            <person name="Ohtani R."/>
            <person name="Kanamori-Sato M."/>
            <person name="Honoki R."/>
            <person name="Miyazaki D."/>
            <person name="Mochizuki H."/>
            <person name="Umetsu J."/>
            <person name="Higashi K."/>
            <person name="Shibata D."/>
            <person name="Kamiya Y."/>
            <person name="Sato N."/>
            <person name="Nakamura Y."/>
            <person name="Tabata S."/>
            <person name="Ida S."/>
            <person name="Kurokawa K."/>
            <person name="Ohta H."/>
        </authorList>
    </citation>
    <scope>NUCLEOTIDE SEQUENCE [LARGE SCALE GENOMIC DNA]</scope>
    <source>
        <strain evidence="6 7">NIES-2285</strain>
    </source>
</reference>